<sequence>MRTTIEVFTFKIRKHRTSDFLSFADEPDLYELLANDENNFTNFIDTNLTGDIEQAQRTVRIPQKVEGYSFHHHNNKARYICGIIETGLYGKEYEIANKDDPKNVEFRVGKNSAIIKPFFYYIMIPRTGDKGLMILERTDNDGIYPLMRIILTSFINYHYGVENGYTVEKTNLILNYYLNELLEGKYNSISVSANSLKKDIADRYFGFLNSENFSVEFKLKIKGNLDLDQEKAIRKMIKSGDYFFDSSDLKSIFEEASTKVVSTVGSGKQARQRTFYLNEEQRNMIRPYYDIEVEKNAHGFSDYISIKEKVKEFIKENKEFKPLCD</sequence>
<reference evidence="1" key="1">
    <citation type="submission" date="2023-03" db="EMBL/GenBank/DDBJ databases">
        <title>DFI Biobank Strains.</title>
        <authorList>
            <person name="Mostad J."/>
            <person name="Paddock L."/>
            <person name="Medina S."/>
            <person name="Waligurski E."/>
            <person name="Barat B."/>
            <person name="Smith R."/>
            <person name="Burgo V."/>
            <person name="Metcalfe C."/>
            <person name="Woodson C."/>
            <person name="Sundararajan A."/>
            <person name="Ramaswamy R."/>
            <person name="Lin H."/>
            <person name="Pamer E.G."/>
        </authorList>
    </citation>
    <scope>NUCLEOTIDE SEQUENCE</scope>
    <source>
        <strain evidence="1">DFI.9.5</strain>
    </source>
</reference>
<accession>A0AAW6M473</accession>
<evidence type="ECO:0000313" key="1">
    <source>
        <dbReference type="EMBL" id="MDE8694524.1"/>
    </source>
</evidence>
<evidence type="ECO:0000313" key="2">
    <source>
        <dbReference type="Proteomes" id="UP001221924"/>
    </source>
</evidence>
<dbReference type="AlphaFoldDB" id="A0AAW6M473"/>
<dbReference type="Proteomes" id="UP001221924">
    <property type="component" value="Unassembled WGS sequence"/>
</dbReference>
<name>A0AAW6M473_9BACE</name>
<protein>
    <submittedName>
        <fullName evidence="1">Uncharacterized protein</fullName>
    </submittedName>
</protein>
<gene>
    <name evidence="1" type="ORF">PZH42_10435</name>
</gene>
<dbReference type="EMBL" id="JARFID010000008">
    <property type="protein sequence ID" value="MDE8694524.1"/>
    <property type="molecule type" value="Genomic_DNA"/>
</dbReference>
<proteinExistence type="predicted"/>
<dbReference type="RefSeq" id="WP_256141061.1">
    <property type="nucleotide sequence ID" value="NZ_JANFZY010000006.1"/>
</dbReference>
<comment type="caution">
    <text evidence="1">The sequence shown here is derived from an EMBL/GenBank/DDBJ whole genome shotgun (WGS) entry which is preliminary data.</text>
</comment>
<organism evidence="1 2">
    <name type="scientific">Bacteroides cellulosilyticus</name>
    <dbReference type="NCBI Taxonomy" id="246787"/>
    <lineage>
        <taxon>Bacteria</taxon>
        <taxon>Pseudomonadati</taxon>
        <taxon>Bacteroidota</taxon>
        <taxon>Bacteroidia</taxon>
        <taxon>Bacteroidales</taxon>
        <taxon>Bacteroidaceae</taxon>
        <taxon>Bacteroides</taxon>
    </lineage>
</organism>